<dbReference type="EMBL" id="UYWY01020036">
    <property type="protein sequence ID" value="VDM40263.1"/>
    <property type="molecule type" value="Genomic_DNA"/>
</dbReference>
<feature type="region of interest" description="Disordered" evidence="1">
    <location>
        <begin position="1"/>
        <end position="22"/>
    </location>
</feature>
<evidence type="ECO:0000256" key="1">
    <source>
        <dbReference type="SAM" id="MobiDB-lite"/>
    </source>
</evidence>
<dbReference type="Proteomes" id="UP000050794">
    <property type="component" value="Unassembled WGS sequence"/>
</dbReference>
<feature type="compositionally biased region" description="Low complexity" evidence="1">
    <location>
        <begin position="1"/>
        <end position="14"/>
    </location>
</feature>
<organism evidence="3 4">
    <name type="scientific">Toxocara canis</name>
    <name type="common">Canine roundworm</name>
    <dbReference type="NCBI Taxonomy" id="6265"/>
    <lineage>
        <taxon>Eukaryota</taxon>
        <taxon>Metazoa</taxon>
        <taxon>Ecdysozoa</taxon>
        <taxon>Nematoda</taxon>
        <taxon>Chromadorea</taxon>
        <taxon>Rhabditida</taxon>
        <taxon>Spirurina</taxon>
        <taxon>Ascaridomorpha</taxon>
        <taxon>Ascaridoidea</taxon>
        <taxon>Toxocaridae</taxon>
        <taxon>Toxocara</taxon>
    </lineage>
</organism>
<dbReference type="AlphaFoldDB" id="A0A183UKC2"/>
<protein>
    <submittedName>
        <fullName evidence="4">PKD_channel domain-containing protein</fullName>
    </submittedName>
</protein>
<sequence>MGSMGSFSDSQLLGSDGGSGQQMDQVSRWIRSYKNLIRSDSKQHLQLFNSYEILYALRISVYLLFLAATIEFSCKTSNDGNKGYT</sequence>
<reference evidence="4" key="1">
    <citation type="submission" date="2016-06" db="UniProtKB">
        <authorList>
            <consortium name="WormBaseParasite"/>
        </authorList>
    </citation>
    <scope>IDENTIFICATION</scope>
</reference>
<name>A0A183UKC2_TOXCA</name>
<proteinExistence type="predicted"/>
<evidence type="ECO:0000313" key="2">
    <source>
        <dbReference type="EMBL" id="VDM40263.1"/>
    </source>
</evidence>
<reference evidence="2 3" key="2">
    <citation type="submission" date="2018-11" db="EMBL/GenBank/DDBJ databases">
        <authorList>
            <consortium name="Pathogen Informatics"/>
        </authorList>
    </citation>
    <scope>NUCLEOTIDE SEQUENCE [LARGE SCALE GENOMIC DNA]</scope>
</reference>
<evidence type="ECO:0000313" key="3">
    <source>
        <dbReference type="Proteomes" id="UP000050794"/>
    </source>
</evidence>
<keyword evidence="3" id="KW-1185">Reference proteome</keyword>
<evidence type="ECO:0000313" key="4">
    <source>
        <dbReference type="WBParaSite" id="TCNE_0000894201-mRNA-1"/>
    </source>
</evidence>
<accession>A0A183UKC2</accession>
<gene>
    <name evidence="2" type="ORF">TCNE_LOCUS8942</name>
</gene>
<dbReference type="WBParaSite" id="TCNE_0000894201-mRNA-1">
    <property type="protein sequence ID" value="TCNE_0000894201-mRNA-1"/>
    <property type="gene ID" value="TCNE_0000894201"/>
</dbReference>